<feature type="domain" description="S-adenosylmethionine-dependent methyltransferase" evidence="4">
    <location>
        <begin position="16"/>
        <end position="291"/>
    </location>
</feature>
<dbReference type="Gene3D" id="3.40.50.150">
    <property type="entry name" value="Vaccinia Virus protein VP39"/>
    <property type="match status" value="1"/>
</dbReference>
<evidence type="ECO:0000259" key="4">
    <source>
        <dbReference type="Pfam" id="PF10672"/>
    </source>
</evidence>
<keyword evidence="6" id="KW-1185">Reference proteome</keyword>
<keyword evidence="3" id="KW-0949">S-adenosyl-L-methionine</keyword>
<dbReference type="PANTHER" id="PTHR43042:SF3">
    <property type="entry name" value="RIBOSOMAL RNA LARGE SUBUNIT METHYLTRANSFERASE YWBD-RELATED"/>
    <property type="match status" value="1"/>
</dbReference>
<name>A0ABW2L8S7_9BACT</name>
<dbReference type="InterPro" id="IPR029063">
    <property type="entry name" value="SAM-dependent_MTases_sf"/>
</dbReference>
<dbReference type="SUPFAM" id="SSF53335">
    <property type="entry name" value="S-adenosyl-L-methionine-dependent methyltransferases"/>
    <property type="match status" value="1"/>
</dbReference>
<keyword evidence="1 5" id="KW-0489">Methyltransferase</keyword>
<dbReference type="GO" id="GO:0008168">
    <property type="term" value="F:methyltransferase activity"/>
    <property type="evidence" value="ECO:0007669"/>
    <property type="project" value="UniProtKB-KW"/>
</dbReference>
<dbReference type="EC" id="2.1.1.-" evidence="5"/>
<dbReference type="EMBL" id="JBHTBS010000004">
    <property type="protein sequence ID" value="MFC7337590.1"/>
    <property type="molecule type" value="Genomic_DNA"/>
</dbReference>
<dbReference type="Gene3D" id="3.30.750.80">
    <property type="entry name" value="RNA methyltransferase domain (HRMD) like"/>
    <property type="match status" value="1"/>
</dbReference>
<evidence type="ECO:0000256" key="1">
    <source>
        <dbReference type="ARBA" id="ARBA00022603"/>
    </source>
</evidence>
<protein>
    <submittedName>
        <fullName evidence="5">Class I SAM-dependent methyltransferase</fullName>
        <ecNumber evidence="5">2.1.1.-</ecNumber>
    </submittedName>
</protein>
<evidence type="ECO:0000256" key="2">
    <source>
        <dbReference type="ARBA" id="ARBA00022679"/>
    </source>
</evidence>
<evidence type="ECO:0000313" key="5">
    <source>
        <dbReference type="EMBL" id="MFC7337590.1"/>
    </source>
</evidence>
<comment type="caution">
    <text evidence="5">The sequence shown here is derived from an EMBL/GenBank/DDBJ whole genome shotgun (WGS) entry which is preliminary data.</text>
</comment>
<sequence length="297" mass="33350">MAPLPSLQQLGRESCRLLHGRGGRFPGLEHLAIDWFSPTLLVTFYAEKDSKRRLLKELMDAAEESPEVKGIVVQERHLRGAPKRLIFGQLPDAPVAKESGLRFHLNLQRNQNHGFFLDMKPGRDWVRENAAGKRVLNLFAYTCSLSVAAIAGGAESVVNLDMASGALATGRENHRLNFDEETCRRASYLAHDLFKSWGKLKRGAPYDLIVIDPPSNQVGSFVAEKDYPKMVRRLSELAHPDSKILACLNAPHLDASFLTEWFSDYQWSKRLPRAPGFDDIRPESSLKCLVFTPSPED</sequence>
<dbReference type="Pfam" id="PF10672">
    <property type="entry name" value="Methyltrans_SAM"/>
    <property type="match status" value="1"/>
</dbReference>
<organism evidence="5 6">
    <name type="scientific">Haloferula chungangensis</name>
    <dbReference type="NCBI Taxonomy" id="1048331"/>
    <lineage>
        <taxon>Bacteria</taxon>
        <taxon>Pseudomonadati</taxon>
        <taxon>Verrucomicrobiota</taxon>
        <taxon>Verrucomicrobiia</taxon>
        <taxon>Verrucomicrobiales</taxon>
        <taxon>Verrucomicrobiaceae</taxon>
        <taxon>Haloferula</taxon>
    </lineage>
</organism>
<dbReference type="GO" id="GO:0032259">
    <property type="term" value="P:methylation"/>
    <property type="evidence" value="ECO:0007669"/>
    <property type="project" value="UniProtKB-KW"/>
</dbReference>
<evidence type="ECO:0000256" key="3">
    <source>
        <dbReference type="ARBA" id="ARBA00022691"/>
    </source>
</evidence>
<dbReference type="RefSeq" id="WP_379712016.1">
    <property type="nucleotide sequence ID" value="NZ_JBHTBS010000004.1"/>
</dbReference>
<dbReference type="Proteomes" id="UP001596472">
    <property type="component" value="Unassembled WGS sequence"/>
</dbReference>
<dbReference type="PANTHER" id="PTHR43042">
    <property type="entry name" value="SAM-DEPENDENT METHYLTRANSFERASE"/>
    <property type="match status" value="1"/>
</dbReference>
<gene>
    <name evidence="5" type="ORF">ACFQY0_10410</name>
</gene>
<evidence type="ECO:0000313" key="6">
    <source>
        <dbReference type="Proteomes" id="UP001596472"/>
    </source>
</evidence>
<proteinExistence type="predicted"/>
<reference evidence="6" key="1">
    <citation type="journal article" date="2019" name="Int. J. Syst. Evol. Microbiol.">
        <title>The Global Catalogue of Microorganisms (GCM) 10K type strain sequencing project: providing services to taxonomists for standard genome sequencing and annotation.</title>
        <authorList>
            <consortium name="The Broad Institute Genomics Platform"/>
            <consortium name="The Broad Institute Genome Sequencing Center for Infectious Disease"/>
            <person name="Wu L."/>
            <person name="Ma J."/>
        </authorList>
    </citation>
    <scope>NUCLEOTIDE SEQUENCE [LARGE SCALE GENOMIC DNA]</scope>
    <source>
        <strain evidence="6">CGMCC 4.1467</strain>
    </source>
</reference>
<accession>A0ABW2L8S7</accession>
<dbReference type="InterPro" id="IPR019614">
    <property type="entry name" value="SAM-dep_methyl-trfase"/>
</dbReference>
<keyword evidence="2 5" id="KW-0808">Transferase</keyword>